<name>A0A9J6PI17_9PROT</name>
<sequence length="517" mass="56853">MPFDLYGYWPSLLEGAWTTVTVALASVAIALMLGLSGALAKLSRSRVAAGTAAAYTTVIRGVPDLVLMLLIYFGGQIFVNWVAPMLGHEDYIDVNPWIAGVLTIGFIYGAYMTETFRGAILAVPKGQIEAAEAYGMSRAQVLFNVLAPQMIRHALPGLTNNWLVLMKTTALVSVIGLDDIVRRADLAGKSVREPFLFFIAVALVYLLFTSATAPVLQRLEGKEIKPFHRLAWLFDRAARIDLPALQRLLGWALRALGYGLVFLVSAGLVWFLAFGFDWGLVWRNLPWYFAGAGVTLALVAAALVLGLALAIPLSIARCSANPFLNGPVWVFTYVFRGTPLLVQLYVVYYGFSQFSALRDSWAWVLIDEAWKCALITFTLNTAAYTAEILRGAIQRTPMGEVEAARACGMSRALELRRILLPSAMRRALPAYGNEMIFMLHGSAVASIVTVEDLLGVARIINSRTYAPYEAYLTAGVFYCVLTFAIVLFVRWLEARYLRHLRARPEGVRAQPVPVPAA</sequence>
<dbReference type="PANTHER" id="PTHR30133">
    <property type="entry name" value="CATIONIC AMINO ACID TRANSPORTER, MEMBRANE COMPONENT"/>
    <property type="match status" value="1"/>
</dbReference>
<feature type="transmembrane region" description="Helical" evidence="9">
    <location>
        <begin position="430"/>
        <end position="450"/>
    </location>
</feature>
<reference evidence="11" key="1">
    <citation type="submission" date="2022-06" db="EMBL/GenBank/DDBJ databases">
        <title>Isolation and Genomics of Futiania mangrovii gen. nov., sp. nov., a Rare and Metabolically-versatile member in the Class Alphaproteobacteria.</title>
        <authorList>
            <person name="Liu L."/>
            <person name="Huang W.-C."/>
            <person name="Pan J."/>
            <person name="Li J."/>
            <person name="Huang Y."/>
            <person name="Du H."/>
            <person name="Liu Y."/>
            <person name="Li M."/>
        </authorList>
    </citation>
    <scope>NUCLEOTIDE SEQUENCE</scope>
    <source>
        <strain evidence="11">FT118</strain>
    </source>
</reference>
<evidence type="ECO:0000256" key="6">
    <source>
        <dbReference type="ARBA" id="ARBA00022692"/>
    </source>
</evidence>
<evidence type="ECO:0000256" key="7">
    <source>
        <dbReference type="ARBA" id="ARBA00022989"/>
    </source>
</evidence>
<dbReference type="Gene3D" id="1.10.3720.10">
    <property type="entry name" value="MetI-like"/>
    <property type="match status" value="2"/>
</dbReference>
<dbReference type="PANTHER" id="PTHR30133:SF4">
    <property type="entry name" value="ARGININE_ORNITHINE TRANSPORT PROTEIN AOTQ"/>
    <property type="match status" value="1"/>
</dbReference>
<comment type="similarity">
    <text evidence="2">Belongs to the binding-protein-dependent transport system permease family. HisMQ subfamily.</text>
</comment>
<comment type="caution">
    <text evidence="11">The sequence shown here is derived from an EMBL/GenBank/DDBJ whole genome shotgun (WGS) entry which is preliminary data.</text>
</comment>
<keyword evidence="4" id="KW-1003">Cell membrane</keyword>
<dbReference type="PROSITE" id="PS50928">
    <property type="entry name" value="ABC_TM1"/>
    <property type="match status" value="2"/>
</dbReference>
<dbReference type="SUPFAM" id="SSF161098">
    <property type="entry name" value="MetI-like"/>
    <property type="match status" value="2"/>
</dbReference>
<evidence type="ECO:0000256" key="4">
    <source>
        <dbReference type="ARBA" id="ARBA00022475"/>
    </source>
</evidence>
<evidence type="ECO:0000256" key="9">
    <source>
        <dbReference type="RuleBase" id="RU363032"/>
    </source>
</evidence>
<evidence type="ECO:0000313" key="11">
    <source>
        <dbReference type="EMBL" id="MCP1336215.1"/>
    </source>
</evidence>
<proteinExistence type="inferred from homology"/>
<feature type="domain" description="ABC transmembrane type-1" evidence="10">
    <location>
        <begin position="16"/>
        <end position="216"/>
    </location>
</feature>
<evidence type="ECO:0000256" key="8">
    <source>
        <dbReference type="ARBA" id="ARBA00023136"/>
    </source>
</evidence>
<dbReference type="GO" id="GO:0043190">
    <property type="term" value="C:ATP-binding cassette (ABC) transporter complex"/>
    <property type="evidence" value="ECO:0007669"/>
    <property type="project" value="InterPro"/>
</dbReference>
<evidence type="ECO:0000256" key="1">
    <source>
        <dbReference type="ARBA" id="ARBA00004429"/>
    </source>
</evidence>
<dbReference type="InterPro" id="IPR000515">
    <property type="entry name" value="MetI-like"/>
</dbReference>
<evidence type="ECO:0000256" key="3">
    <source>
        <dbReference type="ARBA" id="ARBA00022448"/>
    </source>
</evidence>
<protein>
    <submittedName>
        <fullName evidence="11">ABC transporter permease subunit</fullName>
    </submittedName>
</protein>
<dbReference type="CDD" id="cd06261">
    <property type="entry name" value="TM_PBP2"/>
    <property type="match status" value="2"/>
</dbReference>
<accession>A0A9J6PI17</accession>
<dbReference type="Proteomes" id="UP001055804">
    <property type="component" value="Unassembled WGS sequence"/>
</dbReference>
<dbReference type="InterPro" id="IPR051613">
    <property type="entry name" value="ABC_transp_permease_HisMQ"/>
</dbReference>
<dbReference type="AlphaFoldDB" id="A0A9J6PI17"/>
<feature type="transmembrane region" description="Helical" evidence="9">
    <location>
        <begin position="470"/>
        <end position="492"/>
    </location>
</feature>
<dbReference type="InterPro" id="IPR035906">
    <property type="entry name" value="MetI-like_sf"/>
</dbReference>
<feature type="transmembrane region" description="Helical" evidence="9">
    <location>
        <begin position="255"/>
        <end position="276"/>
    </location>
</feature>
<gene>
    <name evidence="11" type="ORF">NJQ99_07340</name>
</gene>
<keyword evidence="5" id="KW-0997">Cell inner membrane</keyword>
<organism evidence="11 12">
    <name type="scientific">Futiania mangrovi</name>
    <dbReference type="NCBI Taxonomy" id="2959716"/>
    <lineage>
        <taxon>Bacteria</taxon>
        <taxon>Pseudomonadati</taxon>
        <taxon>Pseudomonadota</taxon>
        <taxon>Alphaproteobacteria</taxon>
        <taxon>Futianiales</taxon>
        <taxon>Futianiaceae</taxon>
        <taxon>Futiania</taxon>
    </lineage>
</organism>
<dbReference type="NCBIfam" id="TIGR01726">
    <property type="entry name" value="HEQRo_perm_3TM"/>
    <property type="match status" value="2"/>
</dbReference>
<feature type="transmembrane region" description="Helical" evidence="9">
    <location>
        <begin position="20"/>
        <end position="40"/>
    </location>
</feature>
<evidence type="ECO:0000313" key="12">
    <source>
        <dbReference type="Proteomes" id="UP001055804"/>
    </source>
</evidence>
<feature type="transmembrane region" description="Helical" evidence="9">
    <location>
        <begin position="195"/>
        <end position="216"/>
    </location>
</feature>
<evidence type="ECO:0000259" key="10">
    <source>
        <dbReference type="PROSITE" id="PS50928"/>
    </source>
</evidence>
<evidence type="ECO:0000256" key="2">
    <source>
        <dbReference type="ARBA" id="ARBA00010072"/>
    </source>
</evidence>
<comment type="subcellular location">
    <subcellularLocation>
        <location evidence="1">Cell inner membrane</location>
        <topology evidence="1">Multi-pass membrane protein</topology>
    </subcellularLocation>
    <subcellularLocation>
        <location evidence="9">Cell membrane</location>
        <topology evidence="9">Multi-pass membrane protein</topology>
    </subcellularLocation>
</comment>
<feature type="transmembrane region" description="Helical" evidence="9">
    <location>
        <begin position="94"/>
        <end position="111"/>
    </location>
</feature>
<feature type="transmembrane region" description="Helical" evidence="9">
    <location>
        <begin position="328"/>
        <end position="351"/>
    </location>
</feature>
<keyword evidence="3 9" id="KW-0813">Transport</keyword>
<keyword evidence="6 9" id="KW-0812">Transmembrane</keyword>
<evidence type="ECO:0000256" key="5">
    <source>
        <dbReference type="ARBA" id="ARBA00022519"/>
    </source>
</evidence>
<feature type="transmembrane region" description="Helical" evidence="9">
    <location>
        <begin position="288"/>
        <end position="316"/>
    </location>
</feature>
<dbReference type="Pfam" id="PF00528">
    <property type="entry name" value="BPD_transp_1"/>
    <property type="match status" value="2"/>
</dbReference>
<keyword evidence="8 9" id="KW-0472">Membrane</keyword>
<feature type="transmembrane region" description="Helical" evidence="9">
    <location>
        <begin position="52"/>
        <end position="74"/>
    </location>
</feature>
<dbReference type="GO" id="GO:0022857">
    <property type="term" value="F:transmembrane transporter activity"/>
    <property type="evidence" value="ECO:0007669"/>
    <property type="project" value="InterPro"/>
</dbReference>
<dbReference type="InterPro" id="IPR010065">
    <property type="entry name" value="AA_ABC_transptr_permease_3TM"/>
</dbReference>
<keyword evidence="12" id="KW-1185">Reference proteome</keyword>
<feature type="domain" description="ABC transmembrane type-1" evidence="10">
    <location>
        <begin position="292"/>
        <end position="489"/>
    </location>
</feature>
<keyword evidence="7 9" id="KW-1133">Transmembrane helix</keyword>
<dbReference type="EMBL" id="JAMZFT010000002">
    <property type="protein sequence ID" value="MCP1336215.1"/>
    <property type="molecule type" value="Genomic_DNA"/>
</dbReference>